<proteinExistence type="predicted"/>
<keyword evidence="2" id="KW-1185">Reference proteome</keyword>
<dbReference type="Proteomes" id="UP000005877">
    <property type="component" value="Chromosome"/>
</dbReference>
<name>G7WRA2_METH6</name>
<evidence type="ECO:0000313" key="1">
    <source>
        <dbReference type="EMBL" id="AET65563.1"/>
    </source>
</evidence>
<dbReference type="KEGG" id="mhi:Mhar_2211"/>
<evidence type="ECO:0000313" key="2">
    <source>
        <dbReference type="Proteomes" id="UP000005877"/>
    </source>
</evidence>
<sequence>MIFSGIFHSSLGGFTVIRGVAPLGDLARCSKFDPDFQRNLIDTHCQEIVRFLADQHYCFFPEVVLSASLQFDFDKFKGRDRRSPLARIYESQSFSSNVNGLSIKVVKSKLPKLILGGSNAPEIAYLDLPEDRLEEGLRLIRIDGNHRLSALNDASPGDARNKLPTPFCIVLHEYADNAQRFEKVTFHNINSKQIPLTSEENLRLILQDSTLFDDKTLLESQSFGPAYYLARKVLADIEDRYLAGLAKPLENRRTLALSLTQFLVARDDTISQAKDAATLDAQVPRLRNAFQMVNAIYQRPNRDKLRENGCHGVLIAFLYFSLQNEGKQLQAFERWVVNNRIDHLAPASTIRGLGYHYHLGRTQAVDVASLVSVFESIMTARKRQIFISMAFQEETKETYETIKKTVQQINEKYQLDIELREIRIDFFNKGHSYTIDDEVLNVIEGSGLLIADLTFGNRNVYHEIGYLMGLNRGKGLEQENFILIADKKARGEELESNIGFNLKSWQQLRFDSTRQLEEGLTESLEIFYRLK</sequence>
<protein>
    <recommendedName>
        <fullName evidence="3">DGQHR domain protein</fullName>
    </recommendedName>
</protein>
<dbReference type="PATRIC" id="fig|1110509.7.peg.2450"/>
<gene>
    <name evidence="1" type="ordered locus">Mhar_2211</name>
</gene>
<dbReference type="STRING" id="1110509.Mhar_2211"/>
<dbReference type="AlphaFoldDB" id="G7WRA2"/>
<dbReference type="EMBL" id="CP003117">
    <property type="protein sequence ID" value="AET65563.1"/>
    <property type="molecule type" value="Genomic_DNA"/>
</dbReference>
<accession>G7WRA2</accession>
<reference evidence="1 2" key="1">
    <citation type="journal article" date="2012" name="PLoS ONE">
        <title>The genome characteristics and predicted function of methyl-group oxidation pathway in the obligate aceticlastic methanogens, Methanosaeta spp.</title>
        <authorList>
            <person name="Zhu J."/>
            <person name="Zheng H."/>
            <person name="Ai G."/>
            <person name="Zhang G."/>
            <person name="Liu D."/>
            <person name="Liu X."/>
            <person name="Dong X."/>
        </authorList>
    </citation>
    <scope>NUCLEOTIDE SEQUENCE [LARGE SCALE GENOMIC DNA]</scope>
    <source>
        <strain evidence="1 2">6Ac</strain>
    </source>
</reference>
<organism evidence="1 2">
    <name type="scientific">Methanothrix harundinacea (strain 6Ac)</name>
    <name type="common">Methanosaeta harundinacea</name>
    <dbReference type="NCBI Taxonomy" id="1110509"/>
    <lineage>
        <taxon>Archaea</taxon>
        <taxon>Methanobacteriati</taxon>
        <taxon>Methanobacteriota</taxon>
        <taxon>Stenosarchaea group</taxon>
        <taxon>Methanomicrobia</taxon>
        <taxon>Methanotrichales</taxon>
        <taxon>Methanotrichaceae</taxon>
        <taxon>Methanothrix</taxon>
    </lineage>
</organism>
<evidence type="ECO:0008006" key="3">
    <source>
        <dbReference type="Google" id="ProtNLM"/>
    </source>
</evidence>
<dbReference type="HOGENOM" id="CLU_452588_0_0_2"/>
<dbReference type="RefSeq" id="WP_014587739.1">
    <property type="nucleotide sequence ID" value="NC_017527.1"/>
</dbReference>
<dbReference type="GeneID" id="12511389"/>